<sequence>MKNPPEAACPKRRRFGVPAAVATAALMLAVTACGPSGTPSPSAPSGDAAGQGTGVPALEVNQAAAQLLPEPIKSTKVLRVAIPTNEPPTQFYREGTRDMTGTNPDIARLIGQALGVEVEIEVANFDSIIPGIAAGRYDMTVSSMTPTEKRMEVLDFVDYMQMGNSIAVASGNPQGITDQHALCGRKVGLLTGSYQLTVNVPDYDKACTAAGKEAIQRSEFQDTRQAISALTSGRLDAVLADSPILNFAATQNPQIEIAAKFDFTPVGVGMPKDSGLVKSVSAALSEVITSDSYLQVLGKYGLESSAITDARVNFAQ</sequence>
<feature type="chain" id="PRO_5046143436" evidence="3">
    <location>
        <begin position="33"/>
        <end position="316"/>
    </location>
</feature>
<dbReference type="Gene3D" id="3.40.190.10">
    <property type="entry name" value="Periplasmic binding protein-like II"/>
    <property type="match status" value="2"/>
</dbReference>
<feature type="domain" description="Solute-binding protein family 3/N-terminal" evidence="4">
    <location>
        <begin position="77"/>
        <end position="304"/>
    </location>
</feature>
<evidence type="ECO:0000256" key="2">
    <source>
        <dbReference type="SAM" id="MobiDB-lite"/>
    </source>
</evidence>
<proteinExistence type="predicted"/>
<feature type="region of interest" description="Disordered" evidence="2">
    <location>
        <begin position="34"/>
        <end position="54"/>
    </location>
</feature>
<protein>
    <submittedName>
        <fullName evidence="5">ABC transporter substrate-binding protein</fullName>
    </submittedName>
</protein>
<keyword evidence="1 3" id="KW-0732">Signal</keyword>
<gene>
    <name evidence="5" type="ORF">GCM10023081_12340</name>
</gene>
<keyword evidence="6" id="KW-1185">Reference proteome</keyword>
<evidence type="ECO:0000313" key="6">
    <source>
        <dbReference type="Proteomes" id="UP001500752"/>
    </source>
</evidence>
<dbReference type="PANTHER" id="PTHR35936:SF17">
    <property type="entry name" value="ARGININE-BINDING EXTRACELLULAR PROTEIN ARTP"/>
    <property type="match status" value="1"/>
</dbReference>
<accession>A0ABP7C0H7</accession>
<name>A0ABP7C0H7_9MICC</name>
<dbReference type="SUPFAM" id="SSF53850">
    <property type="entry name" value="Periplasmic binding protein-like II"/>
    <property type="match status" value="1"/>
</dbReference>
<feature type="signal peptide" evidence="3">
    <location>
        <begin position="1"/>
        <end position="32"/>
    </location>
</feature>
<dbReference type="RefSeq" id="WP_345149261.1">
    <property type="nucleotide sequence ID" value="NZ_BAABEO010000008.1"/>
</dbReference>
<dbReference type="EMBL" id="BAABEO010000008">
    <property type="protein sequence ID" value="GAA3675454.1"/>
    <property type="molecule type" value="Genomic_DNA"/>
</dbReference>
<dbReference type="SMART" id="SM00062">
    <property type="entry name" value="PBPb"/>
    <property type="match status" value="1"/>
</dbReference>
<feature type="compositionally biased region" description="Low complexity" evidence="2">
    <location>
        <begin position="34"/>
        <end position="50"/>
    </location>
</feature>
<dbReference type="Proteomes" id="UP001500752">
    <property type="component" value="Unassembled WGS sequence"/>
</dbReference>
<dbReference type="PANTHER" id="PTHR35936">
    <property type="entry name" value="MEMBRANE-BOUND LYTIC MUREIN TRANSGLYCOSYLASE F"/>
    <property type="match status" value="1"/>
</dbReference>
<comment type="caution">
    <text evidence="5">The sequence shown here is derived from an EMBL/GenBank/DDBJ whole genome shotgun (WGS) entry which is preliminary data.</text>
</comment>
<evidence type="ECO:0000256" key="3">
    <source>
        <dbReference type="SAM" id="SignalP"/>
    </source>
</evidence>
<organism evidence="5 6">
    <name type="scientific">Arthrobacter ginkgonis</name>
    <dbReference type="NCBI Taxonomy" id="1630594"/>
    <lineage>
        <taxon>Bacteria</taxon>
        <taxon>Bacillati</taxon>
        <taxon>Actinomycetota</taxon>
        <taxon>Actinomycetes</taxon>
        <taxon>Micrococcales</taxon>
        <taxon>Micrococcaceae</taxon>
        <taxon>Arthrobacter</taxon>
    </lineage>
</organism>
<dbReference type="PROSITE" id="PS51257">
    <property type="entry name" value="PROKAR_LIPOPROTEIN"/>
    <property type="match status" value="1"/>
</dbReference>
<reference evidence="6" key="1">
    <citation type="journal article" date="2019" name="Int. J. Syst. Evol. Microbiol.">
        <title>The Global Catalogue of Microorganisms (GCM) 10K type strain sequencing project: providing services to taxonomists for standard genome sequencing and annotation.</title>
        <authorList>
            <consortium name="The Broad Institute Genomics Platform"/>
            <consortium name="The Broad Institute Genome Sequencing Center for Infectious Disease"/>
            <person name="Wu L."/>
            <person name="Ma J."/>
        </authorList>
    </citation>
    <scope>NUCLEOTIDE SEQUENCE [LARGE SCALE GENOMIC DNA]</scope>
    <source>
        <strain evidence="6">JCM 30742</strain>
    </source>
</reference>
<evidence type="ECO:0000313" key="5">
    <source>
        <dbReference type="EMBL" id="GAA3675454.1"/>
    </source>
</evidence>
<evidence type="ECO:0000256" key="1">
    <source>
        <dbReference type="ARBA" id="ARBA00022729"/>
    </source>
</evidence>
<evidence type="ECO:0000259" key="4">
    <source>
        <dbReference type="SMART" id="SM00062"/>
    </source>
</evidence>
<dbReference type="CDD" id="cd01004">
    <property type="entry name" value="PBP2_MidA_like"/>
    <property type="match status" value="1"/>
</dbReference>
<dbReference type="Pfam" id="PF00497">
    <property type="entry name" value="SBP_bac_3"/>
    <property type="match status" value="1"/>
</dbReference>
<dbReference type="InterPro" id="IPR001638">
    <property type="entry name" value="Solute-binding_3/MltF_N"/>
</dbReference>